<reference evidence="1" key="2">
    <citation type="journal article" date="2023" name="BMC Genomics">
        <title>Pest status, molecular evolution, and epigenetic factors derived from the genome assembly of Frankliniella fusca, a thysanopteran phytovirus vector.</title>
        <authorList>
            <person name="Catto M.A."/>
            <person name="Labadie P.E."/>
            <person name="Jacobson A.L."/>
            <person name="Kennedy G.G."/>
            <person name="Srinivasan R."/>
            <person name="Hunt B.G."/>
        </authorList>
    </citation>
    <scope>NUCLEOTIDE SEQUENCE</scope>
    <source>
        <strain evidence="1">PL_HMW_Pooled</strain>
    </source>
</reference>
<sequence>MINIAASSFVLLIPFTSDLNQTTAKLHIVGYYLQLSSPVVIRRLRLWNNYHHRLETISQSSCFSSSTNFTQWQSFSSEV</sequence>
<evidence type="ECO:0000313" key="2">
    <source>
        <dbReference type="Proteomes" id="UP001219518"/>
    </source>
</evidence>
<organism evidence="1 2">
    <name type="scientific">Frankliniella fusca</name>
    <dbReference type="NCBI Taxonomy" id="407009"/>
    <lineage>
        <taxon>Eukaryota</taxon>
        <taxon>Metazoa</taxon>
        <taxon>Ecdysozoa</taxon>
        <taxon>Arthropoda</taxon>
        <taxon>Hexapoda</taxon>
        <taxon>Insecta</taxon>
        <taxon>Pterygota</taxon>
        <taxon>Neoptera</taxon>
        <taxon>Paraneoptera</taxon>
        <taxon>Thysanoptera</taxon>
        <taxon>Terebrantia</taxon>
        <taxon>Thripoidea</taxon>
        <taxon>Thripidae</taxon>
        <taxon>Frankliniella</taxon>
    </lineage>
</organism>
<dbReference type="Proteomes" id="UP001219518">
    <property type="component" value="Unassembled WGS sequence"/>
</dbReference>
<evidence type="ECO:0000313" key="1">
    <source>
        <dbReference type="EMBL" id="KAK3914309.1"/>
    </source>
</evidence>
<protein>
    <submittedName>
        <fullName evidence="1">YcgL domain-containing protein</fullName>
    </submittedName>
</protein>
<dbReference type="EMBL" id="JAHWGI010000373">
    <property type="protein sequence ID" value="KAK3914309.1"/>
    <property type="molecule type" value="Genomic_DNA"/>
</dbReference>
<name>A0AAE1H3W8_9NEOP</name>
<gene>
    <name evidence="1" type="ORF">KUF71_023722</name>
</gene>
<keyword evidence="2" id="KW-1185">Reference proteome</keyword>
<reference evidence="1" key="1">
    <citation type="submission" date="2021-07" db="EMBL/GenBank/DDBJ databases">
        <authorList>
            <person name="Catto M.A."/>
            <person name="Jacobson A."/>
            <person name="Kennedy G."/>
            <person name="Labadie P."/>
            <person name="Hunt B.G."/>
            <person name="Srinivasan R."/>
        </authorList>
    </citation>
    <scope>NUCLEOTIDE SEQUENCE</scope>
    <source>
        <strain evidence="1">PL_HMW_Pooled</strain>
        <tissue evidence="1">Head</tissue>
    </source>
</reference>
<comment type="caution">
    <text evidence="1">The sequence shown here is derived from an EMBL/GenBank/DDBJ whole genome shotgun (WGS) entry which is preliminary data.</text>
</comment>
<dbReference type="AlphaFoldDB" id="A0AAE1H3W8"/>
<proteinExistence type="predicted"/>
<accession>A0AAE1H3W8</accession>